<keyword evidence="10" id="KW-1185">Reference proteome</keyword>
<organism evidence="9 10">
    <name type="scientific">Perkinsus chesapeaki</name>
    <name type="common">Clam parasite</name>
    <name type="synonym">Perkinsus andrewsi</name>
    <dbReference type="NCBI Taxonomy" id="330153"/>
    <lineage>
        <taxon>Eukaryota</taxon>
        <taxon>Sar</taxon>
        <taxon>Alveolata</taxon>
        <taxon>Perkinsozoa</taxon>
        <taxon>Perkinsea</taxon>
        <taxon>Perkinsida</taxon>
        <taxon>Perkinsidae</taxon>
        <taxon>Perkinsus</taxon>
    </lineage>
</organism>
<keyword evidence="3" id="KW-0378">Hydrolase</keyword>
<protein>
    <recommendedName>
        <fullName evidence="6">subtilisin</fullName>
        <ecNumber evidence="6">3.4.21.62</ecNumber>
    </recommendedName>
</protein>
<dbReference type="GO" id="GO:0004252">
    <property type="term" value="F:serine-type endopeptidase activity"/>
    <property type="evidence" value="ECO:0007669"/>
    <property type="project" value="UniProtKB-EC"/>
</dbReference>
<evidence type="ECO:0000256" key="3">
    <source>
        <dbReference type="ARBA" id="ARBA00022801"/>
    </source>
</evidence>
<proteinExistence type="inferred from homology"/>
<accession>A0A7J6MQG1</accession>
<dbReference type="InterPro" id="IPR036852">
    <property type="entry name" value="Peptidase_S8/S53_dom_sf"/>
</dbReference>
<dbReference type="PANTHER" id="PTHR43806">
    <property type="entry name" value="PEPTIDASE S8"/>
    <property type="match status" value="1"/>
</dbReference>
<evidence type="ECO:0000256" key="5">
    <source>
        <dbReference type="ARBA" id="ARBA00023529"/>
    </source>
</evidence>
<gene>
    <name evidence="9" type="ORF">FOL47_010071</name>
</gene>
<comment type="caution">
    <text evidence="9">The sequence shown here is derived from an EMBL/GenBank/DDBJ whole genome shotgun (WGS) entry which is preliminary data.</text>
</comment>
<evidence type="ECO:0000259" key="8">
    <source>
        <dbReference type="Pfam" id="PF00082"/>
    </source>
</evidence>
<evidence type="ECO:0000256" key="2">
    <source>
        <dbReference type="ARBA" id="ARBA00022670"/>
    </source>
</evidence>
<keyword evidence="2" id="KW-0645">Protease</keyword>
<evidence type="ECO:0000313" key="10">
    <source>
        <dbReference type="Proteomes" id="UP000591131"/>
    </source>
</evidence>
<feature type="domain" description="Peptidase S8/S53" evidence="8">
    <location>
        <begin position="8"/>
        <end position="74"/>
    </location>
</feature>
<dbReference type="OrthoDB" id="206201at2759"/>
<dbReference type="Gene3D" id="3.40.50.200">
    <property type="entry name" value="Peptidase S8/S53 domain"/>
    <property type="match status" value="1"/>
</dbReference>
<comment type="catalytic activity">
    <reaction evidence="5">
        <text>Hydrolysis of proteins with broad specificity for peptide bonds, and a preference for a large uncharged residue in P1. Hydrolyzes peptide amides.</text>
        <dbReference type="EC" id="3.4.21.62"/>
    </reaction>
</comment>
<dbReference type="Pfam" id="PF00082">
    <property type="entry name" value="Peptidase_S8"/>
    <property type="match status" value="1"/>
</dbReference>
<dbReference type="EMBL" id="JAAPAO010000075">
    <property type="protein sequence ID" value="KAF4673812.1"/>
    <property type="molecule type" value="Genomic_DNA"/>
</dbReference>
<name>A0A7J6MQG1_PERCH</name>
<dbReference type="SUPFAM" id="SSF52743">
    <property type="entry name" value="Subtilisin-like"/>
    <property type="match status" value="1"/>
</dbReference>
<dbReference type="PANTHER" id="PTHR43806:SF11">
    <property type="entry name" value="CEREVISIN-RELATED"/>
    <property type="match status" value="1"/>
</dbReference>
<dbReference type="AlphaFoldDB" id="A0A7J6MQG1"/>
<keyword evidence="4" id="KW-0720">Serine protease</keyword>
<dbReference type="InterPro" id="IPR000209">
    <property type="entry name" value="Peptidase_S8/S53_dom"/>
</dbReference>
<dbReference type="EC" id="3.4.21.62" evidence="6"/>
<dbReference type="InterPro" id="IPR050131">
    <property type="entry name" value="Peptidase_S8_subtilisin-like"/>
</dbReference>
<comment type="similarity">
    <text evidence="1 7">Belongs to the peptidase S8 family.</text>
</comment>
<evidence type="ECO:0000256" key="6">
    <source>
        <dbReference type="ARBA" id="ARBA00023619"/>
    </source>
</evidence>
<dbReference type="GO" id="GO:0006508">
    <property type="term" value="P:proteolysis"/>
    <property type="evidence" value="ECO:0007669"/>
    <property type="project" value="UniProtKB-KW"/>
</dbReference>
<comment type="caution">
    <text evidence="7">Lacks conserved residue(s) required for the propagation of feature annotation.</text>
</comment>
<evidence type="ECO:0000256" key="7">
    <source>
        <dbReference type="PROSITE-ProRule" id="PRU01240"/>
    </source>
</evidence>
<dbReference type="Proteomes" id="UP000591131">
    <property type="component" value="Unassembled WGS sequence"/>
</dbReference>
<sequence length="101" mass="10512">MKLGHFSDFADYVDIAAPGVEIMAPTVKVPYAVSNGTSPSAAIVAGVAAMLYSLAPDLTPADVKKILKDTSTKGLKDYSGKTTLAFGRVDADKAVAKLIPR</sequence>
<dbReference type="PROSITE" id="PS51892">
    <property type="entry name" value="SUBTILASE"/>
    <property type="match status" value="1"/>
</dbReference>
<evidence type="ECO:0000256" key="1">
    <source>
        <dbReference type="ARBA" id="ARBA00011073"/>
    </source>
</evidence>
<reference evidence="9 10" key="1">
    <citation type="submission" date="2020-04" db="EMBL/GenBank/DDBJ databases">
        <title>Perkinsus chesapeaki whole genome sequence.</title>
        <authorList>
            <person name="Bogema D.R."/>
        </authorList>
    </citation>
    <scope>NUCLEOTIDE SEQUENCE [LARGE SCALE GENOMIC DNA]</scope>
    <source>
        <strain evidence="9">ATCC PRA-425</strain>
    </source>
</reference>
<evidence type="ECO:0000313" key="9">
    <source>
        <dbReference type="EMBL" id="KAF4673812.1"/>
    </source>
</evidence>
<evidence type="ECO:0000256" key="4">
    <source>
        <dbReference type="ARBA" id="ARBA00022825"/>
    </source>
</evidence>